<dbReference type="InParanoid" id="A0A673BN48"/>
<dbReference type="Ensembl" id="ENSSORT00005045241.1">
    <property type="protein sequence ID" value="ENSSORP00005044121.1"/>
    <property type="gene ID" value="ENSSORG00005020338.1"/>
</dbReference>
<keyword evidence="2" id="KW-1185">Reference proteome</keyword>
<reference evidence="1" key="2">
    <citation type="submission" date="2025-08" db="UniProtKB">
        <authorList>
            <consortium name="Ensembl"/>
        </authorList>
    </citation>
    <scope>IDENTIFICATION</scope>
</reference>
<proteinExistence type="predicted"/>
<dbReference type="AlphaFoldDB" id="A0A673BN48"/>
<sequence>VCCRSLSNVCCRSLSNVCCRSLSNVCCRSLSNVCCRFLSNVCCRSLSNVCCWSLSNVCCWMLQLLSSPFIRAEVDGRLNNEPFSTKGLLEFTMCSPTYRSSVYVRPVDPDQTGGGQEDSYEGSGMDRVHLMESEPSVLQVFISYPVSFTCSHTRGEN</sequence>
<reference evidence="1" key="3">
    <citation type="submission" date="2025-09" db="UniProtKB">
        <authorList>
            <consortium name="Ensembl"/>
        </authorList>
    </citation>
    <scope>IDENTIFICATION</scope>
</reference>
<reference evidence="1" key="1">
    <citation type="submission" date="2019-06" db="EMBL/GenBank/DDBJ databases">
        <authorList>
            <consortium name="Wellcome Sanger Institute Data Sharing"/>
        </authorList>
    </citation>
    <scope>NUCLEOTIDE SEQUENCE [LARGE SCALE GENOMIC DNA]</scope>
</reference>
<protein>
    <submittedName>
        <fullName evidence="1">Uncharacterized protein</fullName>
    </submittedName>
</protein>
<evidence type="ECO:0000313" key="1">
    <source>
        <dbReference type="Ensembl" id="ENSSORP00005044121.1"/>
    </source>
</evidence>
<name>A0A673BN48_9TELE</name>
<organism evidence="1 2">
    <name type="scientific">Sphaeramia orbicularis</name>
    <name type="common">orbiculate cardinalfish</name>
    <dbReference type="NCBI Taxonomy" id="375764"/>
    <lineage>
        <taxon>Eukaryota</taxon>
        <taxon>Metazoa</taxon>
        <taxon>Chordata</taxon>
        <taxon>Craniata</taxon>
        <taxon>Vertebrata</taxon>
        <taxon>Euteleostomi</taxon>
        <taxon>Actinopterygii</taxon>
        <taxon>Neopterygii</taxon>
        <taxon>Teleostei</taxon>
        <taxon>Neoteleostei</taxon>
        <taxon>Acanthomorphata</taxon>
        <taxon>Gobiaria</taxon>
        <taxon>Kurtiformes</taxon>
        <taxon>Apogonoidei</taxon>
        <taxon>Apogonidae</taxon>
        <taxon>Apogoninae</taxon>
        <taxon>Sphaeramia</taxon>
    </lineage>
</organism>
<dbReference type="Proteomes" id="UP000472271">
    <property type="component" value="Chromosome 17"/>
</dbReference>
<accession>A0A673BN48</accession>
<evidence type="ECO:0000313" key="2">
    <source>
        <dbReference type="Proteomes" id="UP000472271"/>
    </source>
</evidence>